<dbReference type="InterPro" id="IPR001387">
    <property type="entry name" value="Cro/C1-type_HTH"/>
</dbReference>
<dbReference type="OrthoDB" id="5461399at2"/>
<proteinExistence type="predicted"/>
<accession>A0A085W3N5</accession>
<dbReference type="PROSITE" id="PS50943">
    <property type="entry name" value="HTH_CROC1"/>
    <property type="match status" value="2"/>
</dbReference>
<evidence type="ECO:0000313" key="4">
    <source>
        <dbReference type="Proteomes" id="UP000028725"/>
    </source>
</evidence>
<protein>
    <submittedName>
        <fullName evidence="3">Putative transcriptional repressor</fullName>
    </submittedName>
</protein>
<dbReference type="Proteomes" id="UP000028725">
    <property type="component" value="Unassembled WGS sequence"/>
</dbReference>
<dbReference type="AlphaFoldDB" id="A0A085W3N5"/>
<comment type="caution">
    <text evidence="3">The sequence shown here is derived from an EMBL/GenBank/DDBJ whole genome shotgun (WGS) entry which is preliminary data.</text>
</comment>
<dbReference type="CDD" id="cd00093">
    <property type="entry name" value="HTH_XRE"/>
    <property type="match status" value="2"/>
</dbReference>
<feature type="domain" description="HTH cro/C1-type" evidence="2">
    <location>
        <begin position="102"/>
        <end position="156"/>
    </location>
</feature>
<dbReference type="GO" id="GO:0005829">
    <property type="term" value="C:cytosol"/>
    <property type="evidence" value="ECO:0007669"/>
    <property type="project" value="TreeGrafter"/>
</dbReference>
<organism evidence="3 4">
    <name type="scientific">Hyalangium minutum</name>
    <dbReference type="NCBI Taxonomy" id="394096"/>
    <lineage>
        <taxon>Bacteria</taxon>
        <taxon>Pseudomonadati</taxon>
        <taxon>Myxococcota</taxon>
        <taxon>Myxococcia</taxon>
        <taxon>Myxococcales</taxon>
        <taxon>Cystobacterineae</taxon>
        <taxon>Archangiaceae</taxon>
        <taxon>Hyalangium</taxon>
    </lineage>
</organism>
<dbReference type="EMBL" id="JMCB01000022">
    <property type="protein sequence ID" value="KFE62298.1"/>
    <property type="molecule type" value="Genomic_DNA"/>
</dbReference>
<gene>
    <name evidence="3" type="ORF">DB31_4008</name>
</gene>
<dbReference type="STRING" id="394096.DB31_4008"/>
<reference evidence="3 4" key="1">
    <citation type="submission" date="2014-04" db="EMBL/GenBank/DDBJ databases">
        <title>Genome assembly of Hyalangium minutum DSM 14724.</title>
        <authorList>
            <person name="Sharma G."/>
            <person name="Subramanian S."/>
        </authorList>
    </citation>
    <scope>NUCLEOTIDE SEQUENCE [LARGE SCALE GENOMIC DNA]</scope>
    <source>
        <strain evidence="3 4">DSM 14724</strain>
    </source>
</reference>
<dbReference type="Pfam" id="PF13560">
    <property type="entry name" value="HTH_31"/>
    <property type="match status" value="2"/>
</dbReference>
<dbReference type="PANTHER" id="PTHR46797:SF1">
    <property type="entry name" value="METHYLPHOSPHONATE SYNTHASE"/>
    <property type="match status" value="1"/>
</dbReference>
<feature type="domain" description="HTH cro/C1-type" evidence="2">
    <location>
        <begin position="13"/>
        <end position="67"/>
    </location>
</feature>
<dbReference type="InterPro" id="IPR010982">
    <property type="entry name" value="Lambda_DNA-bd_dom_sf"/>
</dbReference>
<dbReference type="SMART" id="SM00530">
    <property type="entry name" value="HTH_XRE"/>
    <property type="match status" value="2"/>
</dbReference>
<evidence type="ECO:0000259" key="2">
    <source>
        <dbReference type="PROSITE" id="PS50943"/>
    </source>
</evidence>
<dbReference type="InterPro" id="IPR050807">
    <property type="entry name" value="TransReg_Diox_bact_type"/>
</dbReference>
<dbReference type="Gene3D" id="1.10.260.40">
    <property type="entry name" value="lambda repressor-like DNA-binding domains"/>
    <property type="match status" value="2"/>
</dbReference>
<dbReference type="RefSeq" id="WP_044197406.1">
    <property type="nucleotide sequence ID" value="NZ_JMCB01000022.1"/>
</dbReference>
<sequence>MDGLDKKRLGRNIRQARYRLGLTQEQMAELIDMAPEVYGRMERGQLVPRLERFVALCRALGESPDKLIFPLDAQEALESLEEIKVGTEASIKALREAFATNLRDSRQRVGWTQAEIAEKARMSVDVYGRIERGTILPTLEAFVDICRVLGEMSDRLLGLPPPKRMRRRR</sequence>
<keyword evidence="4" id="KW-1185">Reference proteome</keyword>
<keyword evidence="1" id="KW-0238">DNA-binding</keyword>
<dbReference type="PANTHER" id="PTHR46797">
    <property type="entry name" value="HTH-TYPE TRANSCRIPTIONAL REGULATOR"/>
    <property type="match status" value="1"/>
</dbReference>
<name>A0A085W3N5_9BACT</name>
<evidence type="ECO:0000313" key="3">
    <source>
        <dbReference type="EMBL" id="KFE62298.1"/>
    </source>
</evidence>
<evidence type="ECO:0000256" key="1">
    <source>
        <dbReference type="ARBA" id="ARBA00023125"/>
    </source>
</evidence>
<dbReference type="SUPFAM" id="SSF47413">
    <property type="entry name" value="lambda repressor-like DNA-binding domains"/>
    <property type="match status" value="2"/>
</dbReference>
<dbReference type="GO" id="GO:0003700">
    <property type="term" value="F:DNA-binding transcription factor activity"/>
    <property type="evidence" value="ECO:0007669"/>
    <property type="project" value="TreeGrafter"/>
</dbReference>
<dbReference type="GO" id="GO:0003677">
    <property type="term" value="F:DNA binding"/>
    <property type="evidence" value="ECO:0007669"/>
    <property type="project" value="UniProtKB-KW"/>
</dbReference>